<dbReference type="Proteomes" id="UP000295443">
    <property type="component" value="Unassembled WGS sequence"/>
</dbReference>
<protein>
    <submittedName>
        <fullName evidence="2">Uncharacterized protein</fullName>
    </submittedName>
</protein>
<gene>
    <name evidence="2" type="ORF">EZJ19_14080</name>
</gene>
<reference evidence="2 3" key="1">
    <citation type="submission" date="2019-03" db="EMBL/GenBank/DDBJ databases">
        <title>Genome sequence of Thiobacillaceae bacterium LSR1, a sulfur-oxidizing bacterium isolated from freshwater sediment.</title>
        <authorList>
            <person name="Li S."/>
        </authorList>
    </citation>
    <scope>NUCLEOTIDE SEQUENCE [LARGE SCALE GENOMIC DNA]</scope>
    <source>
        <strain evidence="2 3">LSR1</strain>
    </source>
</reference>
<accession>A0A4R1B1U8</accession>
<evidence type="ECO:0000313" key="3">
    <source>
        <dbReference type="Proteomes" id="UP000295443"/>
    </source>
</evidence>
<evidence type="ECO:0000313" key="2">
    <source>
        <dbReference type="EMBL" id="TCJ11781.1"/>
    </source>
</evidence>
<feature type="chain" id="PRO_5020687532" evidence="1">
    <location>
        <begin position="19"/>
        <end position="89"/>
    </location>
</feature>
<name>A0A4R1B1U8_9PROT</name>
<proteinExistence type="predicted"/>
<feature type="signal peptide" evidence="1">
    <location>
        <begin position="1"/>
        <end position="18"/>
    </location>
</feature>
<organism evidence="2 3">
    <name type="scientific">Parasulfuritortus cantonensis</name>
    <dbReference type="NCBI Taxonomy" id="2528202"/>
    <lineage>
        <taxon>Bacteria</taxon>
        <taxon>Pseudomonadati</taxon>
        <taxon>Pseudomonadota</taxon>
        <taxon>Betaproteobacteria</taxon>
        <taxon>Nitrosomonadales</taxon>
        <taxon>Thiobacillaceae</taxon>
        <taxon>Parasulfuritortus</taxon>
    </lineage>
</organism>
<keyword evidence="1" id="KW-0732">Signal</keyword>
<sequence>MKTAVLFILLAASGTALAGPEAGAADRKAACDRLMTEAECRQYRADLVSLTDPAARRLYLAEHEALLHERELMCGGLSGRQIVARAQYR</sequence>
<dbReference type="AlphaFoldDB" id="A0A4R1B1U8"/>
<keyword evidence="3" id="KW-1185">Reference proteome</keyword>
<dbReference type="RefSeq" id="WP_131448655.1">
    <property type="nucleotide sequence ID" value="NZ_SJZB01000049.1"/>
</dbReference>
<evidence type="ECO:0000256" key="1">
    <source>
        <dbReference type="SAM" id="SignalP"/>
    </source>
</evidence>
<comment type="caution">
    <text evidence="2">The sequence shown here is derived from an EMBL/GenBank/DDBJ whole genome shotgun (WGS) entry which is preliminary data.</text>
</comment>
<dbReference type="EMBL" id="SJZB01000049">
    <property type="protein sequence ID" value="TCJ11781.1"/>
    <property type="molecule type" value="Genomic_DNA"/>
</dbReference>